<protein>
    <submittedName>
        <fullName evidence="2">GNAT family N-acetyltransferase</fullName>
    </submittedName>
</protein>
<evidence type="ECO:0000313" key="2">
    <source>
        <dbReference type="EMBL" id="UOQ46719.1"/>
    </source>
</evidence>
<dbReference type="Pfam" id="PF00583">
    <property type="entry name" value="Acetyltransf_1"/>
    <property type="match status" value="1"/>
</dbReference>
<dbReference type="EMBL" id="CP095072">
    <property type="protein sequence ID" value="UOQ46719.1"/>
    <property type="molecule type" value="Genomic_DNA"/>
</dbReference>
<proteinExistence type="predicted"/>
<organism evidence="2 3">
    <name type="scientific">Gracilibacillus caseinilyticus</name>
    <dbReference type="NCBI Taxonomy" id="2932256"/>
    <lineage>
        <taxon>Bacteria</taxon>
        <taxon>Bacillati</taxon>
        <taxon>Bacillota</taxon>
        <taxon>Bacilli</taxon>
        <taxon>Bacillales</taxon>
        <taxon>Bacillaceae</taxon>
        <taxon>Gracilibacillus</taxon>
    </lineage>
</organism>
<evidence type="ECO:0000313" key="3">
    <source>
        <dbReference type="Proteomes" id="UP000831782"/>
    </source>
</evidence>
<accession>A0ABY4EQJ0</accession>
<dbReference type="Gene3D" id="3.40.630.30">
    <property type="match status" value="1"/>
</dbReference>
<dbReference type="SUPFAM" id="SSF55729">
    <property type="entry name" value="Acyl-CoA N-acyltransferases (Nat)"/>
    <property type="match status" value="1"/>
</dbReference>
<dbReference type="InterPro" id="IPR016181">
    <property type="entry name" value="Acyl_CoA_acyltransferase"/>
</dbReference>
<keyword evidence="3" id="KW-1185">Reference proteome</keyword>
<dbReference type="CDD" id="cd04301">
    <property type="entry name" value="NAT_SF"/>
    <property type="match status" value="1"/>
</dbReference>
<gene>
    <name evidence="2" type="ORF">MUN88_11455</name>
</gene>
<name>A0ABY4EQJ0_9BACI</name>
<dbReference type="PROSITE" id="PS51186">
    <property type="entry name" value="GNAT"/>
    <property type="match status" value="1"/>
</dbReference>
<evidence type="ECO:0000259" key="1">
    <source>
        <dbReference type="PROSITE" id="PS51186"/>
    </source>
</evidence>
<sequence>MSDMYVNLYHIPQAIQQEQQWVIRRVLPMEKDRVINWVQKHFPQWKNECDVACSISPANCLIAVKDKDILGFACYETTFKNFFGPAGVLESARGKGIGYQLLIHSLHEMRHIGYAYAIIGDAGPVDFYKKAIGAEVIGRPSVLEEWKPL</sequence>
<dbReference type="InterPro" id="IPR000182">
    <property type="entry name" value="GNAT_dom"/>
</dbReference>
<feature type="domain" description="N-acetyltransferase" evidence="1">
    <location>
        <begin position="21"/>
        <end position="149"/>
    </location>
</feature>
<reference evidence="2 3" key="1">
    <citation type="submission" date="2022-04" db="EMBL/GenBank/DDBJ databases">
        <title>Gracilibacillus sp. isolated from saltern.</title>
        <authorList>
            <person name="Won M."/>
            <person name="Lee C.-M."/>
            <person name="Woen H.-Y."/>
            <person name="Kwon S.-W."/>
        </authorList>
    </citation>
    <scope>NUCLEOTIDE SEQUENCE [LARGE SCALE GENOMIC DNA]</scope>
    <source>
        <strain evidence="2 3">SSWR10-1</strain>
    </source>
</reference>
<dbReference type="RefSeq" id="WP_244715123.1">
    <property type="nucleotide sequence ID" value="NZ_CP095072.1"/>
</dbReference>
<dbReference type="Proteomes" id="UP000831782">
    <property type="component" value="Chromosome"/>
</dbReference>